<proteinExistence type="inferred from homology"/>
<dbReference type="Proteomes" id="UP000585363">
    <property type="component" value="Unassembled WGS sequence"/>
</dbReference>
<dbReference type="InterPro" id="IPR050706">
    <property type="entry name" value="Cyclic-di-GMP_PDE-like"/>
</dbReference>
<evidence type="ECO:0000256" key="4">
    <source>
        <dbReference type="ARBA" id="ARBA00023163"/>
    </source>
</evidence>
<reference evidence="6 7" key="2">
    <citation type="submission" date="2020-06" db="EMBL/GenBank/DDBJ databases">
        <title>Polyphasic characterization of a Rahnella strain isolated from tree sap.</title>
        <authorList>
            <person name="Kim I.S."/>
        </authorList>
    </citation>
    <scope>NUCLEOTIDE SEQUENCE [LARGE SCALE GENOMIC DNA]</scope>
    <source>
        <strain evidence="6 7">SAP-1</strain>
    </source>
</reference>
<dbReference type="Pfam" id="PF00563">
    <property type="entry name" value="EAL"/>
    <property type="match status" value="1"/>
</dbReference>
<comment type="similarity">
    <text evidence="1">Belongs to the YdiV family.</text>
</comment>
<dbReference type="Gene3D" id="3.20.20.450">
    <property type="entry name" value="EAL domain"/>
    <property type="match status" value="1"/>
</dbReference>
<evidence type="ECO:0000256" key="3">
    <source>
        <dbReference type="ARBA" id="ARBA00023015"/>
    </source>
</evidence>
<keyword evidence="4" id="KW-0804">Transcription</keyword>
<dbReference type="SMART" id="SM00052">
    <property type="entry name" value="EAL"/>
    <property type="match status" value="1"/>
</dbReference>
<sequence length="242" mass="27732">MKIQFDTAFNSSYLCQPVYSLEGKLLAIELICRFSSTDSKLIMPTELVLNLLTTQQLIRFLEEQTAWVRVHRPWFEKHNVLLNISVDEKLTDLLIENVALREAIKALSFVNISVSESFPQLSQGRRNERLVKLKKHFPLWLENFGSGNANMAAVFDGLFSFVKLDKGFFWQLFASEHFTLVLPSLLRNINRYCRHVIVDGVDSEEYLAALNITQVQGIKGLLWPAVESTQLDLLLIKPSQFA</sequence>
<dbReference type="PROSITE" id="PS50883">
    <property type="entry name" value="EAL"/>
    <property type="match status" value="1"/>
</dbReference>
<dbReference type="PANTHER" id="PTHR33121:SF69">
    <property type="entry name" value="ANTI-FLHC(2)FLHD(4) FACTOR YDIV-RELATED"/>
    <property type="match status" value="1"/>
</dbReference>
<dbReference type="InterPro" id="IPR001633">
    <property type="entry name" value="EAL_dom"/>
</dbReference>
<keyword evidence="2" id="KW-0678">Repressor</keyword>
<dbReference type="SUPFAM" id="SSF141868">
    <property type="entry name" value="EAL domain-like"/>
    <property type="match status" value="1"/>
</dbReference>
<dbReference type="PANTHER" id="PTHR33121">
    <property type="entry name" value="CYCLIC DI-GMP PHOSPHODIESTERASE PDEF"/>
    <property type="match status" value="1"/>
</dbReference>
<dbReference type="GO" id="GO:0071111">
    <property type="term" value="F:cyclic-guanylate-specific phosphodiesterase activity"/>
    <property type="evidence" value="ECO:0007669"/>
    <property type="project" value="InterPro"/>
</dbReference>
<feature type="domain" description="EAL" evidence="5">
    <location>
        <begin position="1"/>
        <end position="240"/>
    </location>
</feature>
<evidence type="ECO:0000313" key="6">
    <source>
        <dbReference type="EMBL" id="NMP28828.1"/>
    </source>
</evidence>
<evidence type="ECO:0000256" key="2">
    <source>
        <dbReference type="ARBA" id="ARBA00022491"/>
    </source>
</evidence>
<name>A0A848MK22_9GAMM</name>
<reference evidence="6 7" key="1">
    <citation type="submission" date="2020-01" db="EMBL/GenBank/DDBJ databases">
        <authorList>
            <person name="Lee S.D."/>
        </authorList>
    </citation>
    <scope>NUCLEOTIDE SEQUENCE [LARGE SCALE GENOMIC DNA]</scope>
    <source>
        <strain evidence="6 7">SAP-1</strain>
    </source>
</reference>
<evidence type="ECO:0000259" key="5">
    <source>
        <dbReference type="PROSITE" id="PS50883"/>
    </source>
</evidence>
<accession>A0A848MK22</accession>
<dbReference type="EMBL" id="JAADJU010000010">
    <property type="protein sequence ID" value="NMP28828.1"/>
    <property type="molecule type" value="Genomic_DNA"/>
</dbReference>
<organism evidence="6 7">
    <name type="scientific">Rouxiella aceris</name>
    <dbReference type="NCBI Taxonomy" id="2703884"/>
    <lineage>
        <taxon>Bacteria</taxon>
        <taxon>Pseudomonadati</taxon>
        <taxon>Pseudomonadota</taxon>
        <taxon>Gammaproteobacteria</taxon>
        <taxon>Enterobacterales</taxon>
        <taxon>Yersiniaceae</taxon>
        <taxon>Rouxiella</taxon>
    </lineage>
</organism>
<evidence type="ECO:0000256" key="1">
    <source>
        <dbReference type="ARBA" id="ARBA00010927"/>
    </source>
</evidence>
<dbReference type="InterPro" id="IPR035919">
    <property type="entry name" value="EAL_sf"/>
</dbReference>
<dbReference type="AlphaFoldDB" id="A0A848MK22"/>
<evidence type="ECO:0000313" key="7">
    <source>
        <dbReference type="Proteomes" id="UP000585363"/>
    </source>
</evidence>
<protein>
    <submittedName>
        <fullName evidence="6">EAL domain-containing protein</fullName>
    </submittedName>
</protein>
<keyword evidence="3" id="KW-0805">Transcription regulation</keyword>
<dbReference type="RefSeq" id="WP_169404544.1">
    <property type="nucleotide sequence ID" value="NZ_JAADJU010000010.1"/>
</dbReference>
<keyword evidence="7" id="KW-1185">Reference proteome</keyword>
<comment type="caution">
    <text evidence="6">The sequence shown here is derived from an EMBL/GenBank/DDBJ whole genome shotgun (WGS) entry which is preliminary data.</text>
</comment>
<gene>
    <name evidence="6" type="ORF">GW590_18380</name>
</gene>